<name>A0A8B8I5T2_VANTA</name>
<dbReference type="GO" id="GO:0016747">
    <property type="term" value="F:acyltransferase activity, transferring groups other than amino-acyl groups"/>
    <property type="evidence" value="ECO:0007669"/>
    <property type="project" value="InterPro"/>
</dbReference>
<organism evidence="2 3">
    <name type="scientific">Vanessa tameamea</name>
    <name type="common">Kamehameha butterfly</name>
    <dbReference type="NCBI Taxonomy" id="334116"/>
    <lineage>
        <taxon>Eukaryota</taxon>
        <taxon>Metazoa</taxon>
        <taxon>Ecdysozoa</taxon>
        <taxon>Arthropoda</taxon>
        <taxon>Hexapoda</taxon>
        <taxon>Insecta</taxon>
        <taxon>Pterygota</taxon>
        <taxon>Neoptera</taxon>
        <taxon>Endopterygota</taxon>
        <taxon>Lepidoptera</taxon>
        <taxon>Glossata</taxon>
        <taxon>Ditrysia</taxon>
        <taxon>Papilionoidea</taxon>
        <taxon>Nymphalidae</taxon>
        <taxon>Nymphalinae</taxon>
        <taxon>Vanessa</taxon>
    </lineage>
</organism>
<evidence type="ECO:0000313" key="2">
    <source>
        <dbReference type="Proteomes" id="UP001652626"/>
    </source>
</evidence>
<dbReference type="RefSeq" id="XP_026492453.2">
    <property type="nucleotide sequence ID" value="XM_026636668.2"/>
</dbReference>
<keyword evidence="2" id="KW-1185">Reference proteome</keyword>
<evidence type="ECO:0000259" key="1">
    <source>
        <dbReference type="PROSITE" id="PS51186"/>
    </source>
</evidence>
<dbReference type="Gene3D" id="3.40.630.30">
    <property type="match status" value="2"/>
</dbReference>
<dbReference type="PANTHER" id="PTHR20958">
    <property type="entry name" value="GLYCINE N-ACYLTRANSFERASE-LIKE PROTEIN"/>
    <property type="match status" value="1"/>
</dbReference>
<feature type="domain" description="N-acetyltransferase" evidence="1">
    <location>
        <begin position="145"/>
        <end position="278"/>
    </location>
</feature>
<dbReference type="InterPro" id="IPR016181">
    <property type="entry name" value="Acyl_CoA_acyltransferase"/>
</dbReference>
<dbReference type="OrthoDB" id="61870at2759"/>
<dbReference type="InterPro" id="IPR013653">
    <property type="entry name" value="GCN5-like_dom"/>
</dbReference>
<sequence>MCTEPLHLMPQKKWLDLKSAALSDWPRSISMYTLLETEEHILELGIDYGFKVYSPYGDVNNGIVALNLKNKYYEVIIQCPKDDTTELEKALRTTTLIDWTQPLEVPFAPIHVAECLKRIIYEKNCKIDHITMTQTFLLNKDSPLFDLSLAPEFSFKLLTLDYVNLVNTTWPHKTPGSEWYFELLIKANLGYGLFKSGELIAWSFIKEMGALGHLYTLENYRRKGYGELVLKLISNVLLKDNKCVYAYCVAGNNKAGNLYKKLGFASVVDVHWCNFVPN</sequence>
<evidence type="ECO:0000313" key="3">
    <source>
        <dbReference type="RefSeq" id="XP_026492453.2"/>
    </source>
</evidence>
<dbReference type="Proteomes" id="UP001652626">
    <property type="component" value="Chromosome 18"/>
</dbReference>
<reference evidence="3" key="1">
    <citation type="submission" date="2025-08" db="UniProtKB">
        <authorList>
            <consortium name="RefSeq"/>
        </authorList>
    </citation>
    <scope>IDENTIFICATION</scope>
    <source>
        <tissue evidence="3">Whole body</tissue>
    </source>
</reference>
<dbReference type="AlphaFoldDB" id="A0A8B8I5T2"/>
<gene>
    <name evidence="3" type="primary">LOC113398084</name>
</gene>
<dbReference type="SUPFAM" id="SSF55729">
    <property type="entry name" value="Acyl-CoA N-acyltransferases (Nat)"/>
    <property type="match status" value="1"/>
</dbReference>
<accession>A0A8B8I5T2</accession>
<dbReference type="InterPro" id="IPR053225">
    <property type="entry name" value="Acyl-CoA_N-acyltransferase"/>
</dbReference>
<proteinExistence type="predicted"/>
<dbReference type="PANTHER" id="PTHR20958:SF6">
    <property type="entry name" value="GLYCINE N-ACYLTRANSFERASE-LIKE PROTEIN"/>
    <property type="match status" value="1"/>
</dbReference>
<dbReference type="OMA" id="HELVAWC"/>
<dbReference type="PROSITE" id="PS51186">
    <property type="entry name" value="GNAT"/>
    <property type="match status" value="1"/>
</dbReference>
<dbReference type="InterPro" id="IPR000182">
    <property type="entry name" value="GNAT_dom"/>
</dbReference>
<dbReference type="CDD" id="cd04301">
    <property type="entry name" value="NAT_SF"/>
    <property type="match status" value="1"/>
</dbReference>
<dbReference type="Pfam" id="PF08445">
    <property type="entry name" value="FR47"/>
    <property type="match status" value="1"/>
</dbReference>
<dbReference type="GeneID" id="113398084"/>
<protein>
    <submittedName>
        <fullName evidence="3">Uncharacterized protein LOC113398084</fullName>
    </submittedName>
</protein>